<dbReference type="Pfam" id="PF04451">
    <property type="entry name" value="Capsid_NCLDV"/>
    <property type="match status" value="2"/>
</dbReference>
<dbReference type="Pfam" id="PF16903">
    <property type="entry name" value="Capsid_N"/>
    <property type="match status" value="1"/>
</dbReference>
<dbReference type="Gene3D" id="2.70.9.10">
    <property type="entry name" value="Adenovirus Type 2 Hexon, domain 4"/>
    <property type="match status" value="1"/>
</dbReference>
<dbReference type="InterPro" id="IPR007542">
    <property type="entry name" value="MCP_C"/>
</dbReference>
<dbReference type="GO" id="GO:0005198">
    <property type="term" value="F:structural molecule activity"/>
    <property type="evidence" value="ECO:0007669"/>
    <property type="project" value="InterPro"/>
</dbReference>
<dbReference type="Gene3D" id="2.70.9.20">
    <property type="entry name" value="Major capsid protein Vp54"/>
    <property type="match status" value="2"/>
</dbReference>
<feature type="domain" description="Major capsid protein C-terminal" evidence="1">
    <location>
        <begin position="236"/>
        <end position="362"/>
    </location>
</feature>
<organism evidence="3">
    <name type="scientific">viral metagenome</name>
    <dbReference type="NCBI Taxonomy" id="1070528"/>
    <lineage>
        <taxon>unclassified sequences</taxon>
        <taxon>metagenomes</taxon>
        <taxon>organismal metagenomes</taxon>
    </lineage>
</organism>
<evidence type="ECO:0000259" key="2">
    <source>
        <dbReference type="Pfam" id="PF16903"/>
    </source>
</evidence>
<proteinExistence type="predicted"/>
<reference evidence="3" key="1">
    <citation type="journal article" date="2020" name="Nature">
        <title>Giant virus diversity and host interactions through global metagenomics.</title>
        <authorList>
            <person name="Schulz F."/>
            <person name="Roux S."/>
            <person name="Paez-Espino D."/>
            <person name="Jungbluth S."/>
            <person name="Walsh D.A."/>
            <person name="Denef V.J."/>
            <person name="McMahon K.D."/>
            <person name="Konstantinidis K.T."/>
            <person name="Eloe-Fadrosh E.A."/>
            <person name="Kyrpides N.C."/>
            <person name="Woyke T."/>
        </authorList>
    </citation>
    <scope>NUCLEOTIDE SEQUENCE</scope>
    <source>
        <strain evidence="3">GVMAG-M-3300023179-103</strain>
    </source>
</reference>
<feature type="domain" description="Major capsid protein C-terminal" evidence="1">
    <location>
        <begin position="504"/>
        <end position="635"/>
    </location>
</feature>
<evidence type="ECO:0000313" key="3">
    <source>
        <dbReference type="EMBL" id="QHT22041.1"/>
    </source>
</evidence>
<accession>A0A6C0E099</accession>
<dbReference type="InterPro" id="IPR031654">
    <property type="entry name" value="Capsid_N"/>
</dbReference>
<dbReference type="AlphaFoldDB" id="A0A6C0E099"/>
<dbReference type="InterPro" id="IPR038519">
    <property type="entry name" value="MCP_C_sf"/>
</dbReference>
<evidence type="ECO:0000259" key="1">
    <source>
        <dbReference type="Pfam" id="PF04451"/>
    </source>
</evidence>
<feature type="domain" description="Major capsid protein N-terminal" evidence="2">
    <location>
        <begin position="25"/>
        <end position="233"/>
    </location>
</feature>
<evidence type="ECO:0008006" key="4">
    <source>
        <dbReference type="Google" id="ProtNLM"/>
    </source>
</evidence>
<sequence>MSGGLISLVANGAQDVYLTGKPQITYFKVIYRRYTNFAMEAIEQPLANSRFGNMDTVQIQRNGDLAARSCLKVTMPQVKGDVLRANGATSVAWVRRLGHALVREVKMKIGGMEIDKHVGTWLDIFWELTHTVESERGYLAMIGDVPEMTTLASGSQTDTLLPAYTLYIPLQFWFCRNYGLSLPLIALQYHEVRLDIWYNEIALLMNWTGEAAPVMTGYSMSDASILIDYVYLEAGERRKYAQLGHEYLIEQVQFTGEQNIGGGNSTTYRTNEKLQYNHPTKELIWCLRLGAFNGSGNGSSFNGSGRGKFLCYTNDDNAWETAALDYAAKNIAESCIFVKPSADEDYDVTETGLKIHNVSRFNCFAQNDLDAPASSSTTTSANAGTHSSSSGSYKYSNYGNRIKVDVEYLNHDDNIQQSLRDDIWVVTTNSEVPQTVPLYGSSNCDLLEHIQEAKVRVFIDASGNVSSINCISVTHTLSMNDVSVPVEDVDYDNRSPDSVSTGVHPDVTVTQFNNYGLRLDGKGNPLVSGNIQLNGHDRFSVQPGSYFNYYQTQNHHTRTPADGINVYSFALHPEKHQPSGTTNLSRIDSTIMNMTFGDSLRAASGCLKLDIALNTKYYVFAVNYNVLRVMSGMAGLAYSN</sequence>
<name>A0A6C0E099_9ZZZZ</name>
<dbReference type="SUPFAM" id="SSF49749">
    <property type="entry name" value="Group II dsDNA viruses VP"/>
    <property type="match status" value="3"/>
</dbReference>
<protein>
    <recommendedName>
        <fullName evidence="4">Major capsid protein N-terminal domain-containing protein</fullName>
    </recommendedName>
</protein>
<dbReference type="InterPro" id="IPR016112">
    <property type="entry name" value="VP_dsDNA_II"/>
</dbReference>
<dbReference type="EMBL" id="MN739701">
    <property type="protein sequence ID" value="QHT22041.1"/>
    <property type="molecule type" value="Genomic_DNA"/>
</dbReference>